<dbReference type="GO" id="GO:0008861">
    <property type="term" value="F:formate C-acetyltransferase activity"/>
    <property type="evidence" value="ECO:0007669"/>
    <property type="project" value="UniProtKB-EC"/>
</dbReference>
<dbReference type="SUPFAM" id="SSF51998">
    <property type="entry name" value="PFL-like glycyl radical enzymes"/>
    <property type="match status" value="1"/>
</dbReference>
<dbReference type="Pfam" id="PF02901">
    <property type="entry name" value="PFL-like"/>
    <property type="match status" value="1"/>
</dbReference>
<evidence type="ECO:0000256" key="5">
    <source>
        <dbReference type="ARBA" id="ARBA00013214"/>
    </source>
</evidence>
<evidence type="ECO:0000256" key="4">
    <source>
        <dbReference type="ARBA" id="ARBA00009777"/>
    </source>
</evidence>
<evidence type="ECO:0000256" key="15">
    <source>
        <dbReference type="ARBA" id="ARBA00023315"/>
    </source>
</evidence>
<proteinExistence type="inferred from homology"/>
<sequence length="934" mass="102665">MLEARHAHVLTGLPDAYSRGRIIGDYRRVALYGTDELLQGKQADLAAMAGSSSEEMVRARLEVNLQVQALKELTEMADSYKVDIRRPAATFREAVQHTWLAYLAAIKDQDGAAMSFGRVDAFLDIFAERDLASGLASEEQLQEVIDDLVIKMRLVRHLRTPEYNSLFSGDPVWCTLALGGCWSPGEHSLGSEGSPIPMVTKTSYRLMHALSNLGPAPEPNMTVLWSEHLPLPFKTYCAKASILTSSIQYENDDLMRPIFGSDYSIACCVSAMRTGKDMQLFGARCNLAKLLLMCLNGGREEQHGKLLCPALELASKADDEQAAEEGSVLDFEKLQKRFYEVAMPWLAKLYAVDTMNVIHYAHDRYYYESLQMALHDTNVHRFMAFGIAGLSVVADSLSAMKYAKVVPHRKPSTGLVESFSTEGAFPCFGNDDDRVDKLAVEICRKFHAELSRQAIYRSAQPTLSILTITSNVVYGKATGATPDGRLAGEPFAPGANPMHGRDSSGALASLASVAKLPYESCLDGISNTFCLVPSALGCTAQNGEREQNLVTLLDGYFGRAAHHINVNVLRRETLADAQVHPEKYPNLTIRVSGYAVHFVKLTKEQQSEVMERTMHGGYSTTLRDCHSTALASVKHCQQLYLEGEADIDIEDFGSPEAGVLKEGVGLHQGWVLQGASPWAGEVLARFRPASVEPPVFGAVHSIESCSMTDGPGIRMVLFLQGCPKRCVFCSNPECQPIMRNASSNPELALSDREVQGMLANNWSFLHPSEGGITLSGGEPLVQPDFCAAVFRRAHELQLTTVLDTSSHGGPRNWDRVLPHTDRVLLCLKAMEDTTYLKVVGTRGGPDVRAFGRHIAAHYPSIQLVVRWVLLKGLTDTDSELSELAHYCKSLGDGVVEYIELLPFHQFGANKWEELDMSYPMAGGHADRTYSAGFE</sequence>
<evidence type="ECO:0000313" key="22">
    <source>
        <dbReference type="Proteomes" id="UP000626109"/>
    </source>
</evidence>
<name>A0A813HST3_POLGL</name>
<dbReference type="Gene3D" id="3.20.70.20">
    <property type="match status" value="1"/>
</dbReference>
<dbReference type="PANTHER" id="PTHR30191">
    <property type="entry name" value="FORMATE ACETYLTRANSFERASE"/>
    <property type="match status" value="1"/>
</dbReference>
<dbReference type="AlphaFoldDB" id="A0A813HST3"/>
<dbReference type="InterPro" id="IPR019777">
    <property type="entry name" value="Form_AcTrfase_GR_CS"/>
</dbReference>
<dbReference type="Pfam" id="PF13353">
    <property type="entry name" value="Fer4_12"/>
    <property type="match status" value="1"/>
</dbReference>
<evidence type="ECO:0000256" key="9">
    <source>
        <dbReference type="ARBA" id="ARBA00022691"/>
    </source>
</evidence>
<dbReference type="InterPro" id="IPR013785">
    <property type="entry name" value="Aldolase_TIM"/>
</dbReference>
<evidence type="ECO:0000256" key="12">
    <source>
        <dbReference type="ARBA" id="ARBA00023002"/>
    </source>
</evidence>
<dbReference type="PROSITE" id="PS51149">
    <property type="entry name" value="GLY_RADICAL_2"/>
    <property type="match status" value="1"/>
</dbReference>
<evidence type="ECO:0000256" key="11">
    <source>
        <dbReference type="ARBA" id="ARBA00022818"/>
    </source>
</evidence>
<feature type="domain" description="PFL" evidence="19">
    <location>
        <begin position="1"/>
        <end position="486"/>
    </location>
</feature>
<dbReference type="InterPro" id="IPR007197">
    <property type="entry name" value="rSAM"/>
</dbReference>
<dbReference type="CDD" id="cd01335">
    <property type="entry name" value="Radical_SAM"/>
    <property type="match status" value="1"/>
</dbReference>
<dbReference type="EC" id="2.3.1.54" evidence="5"/>
<dbReference type="GO" id="GO:0046872">
    <property type="term" value="F:metal ion binding"/>
    <property type="evidence" value="ECO:0007669"/>
    <property type="project" value="UniProtKB-KW"/>
</dbReference>
<dbReference type="PANTHER" id="PTHR30191:SF0">
    <property type="entry name" value="FORMATE ACETYLTRANSFERASE 1"/>
    <property type="match status" value="1"/>
</dbReference>
<keyword evidence="9" id="KW-0949">S-adenosyl-L-methionine</keyword>
<evidence type="ECO:0000259" key="20">
    <source>
        <dbReference type="PROSITE" id="PS51918"/>
    </source>
</evidence>
<gene>
    <name evidence="21" type="ORF">PGLA2088_LOCUS2258</name>
</gene>
<evidence type="ECO:0000256" key="7">
    <source>
        <dbReference type="ARBA" id="ARBA00022490"/>
    </source>
</evidence>
<comment type="cofactor">
    <cofactor evidence="1">
        <name>[4Fe-4S] cluster</name>
        <dbReference type="ChEBI" id="CHEBI:49883"/>
    </cofactor>
</comment>
<keyword evidence="7" id="KW-0963">Cytoplasm</keyword>
<comment type="similarity">
    <text evidence="4">Belongs to the organic radical-activating enzymes family.</text>
</comment>
<evidence type="ECO:0000256" key="16">
    <source>
        <dbReference type="ARBA" id="ARBA00049029"/>
    </source>
</evidence>
<evidence type="ECO:0000256" key="8">
    <source>
        <dbReference type="ARBA" id="ARBA00022679"/>
    </source>
</evidence>
<dbReference type="SUPFAM" id="SSF102114">
    <property type="entry name" value="Radical SAM enzymes"/>
    <property type="match status" value="1"/>
</dbReference>
<evidence type="ECO:0000256" key="13">
    <source>
        <dbReference type="ARBA" id="ARBA00023004"/>
    </source>
</evidence>
<dbReference type="InterPro" id="IPR001150">
    <property type="entry name" value="Gly_radical"/>
</dbReference>
<evidence type="ECO:0000256" key="3">
    <source>
        <dbReference type="ARBA" id="ARBA00008375"/>
    </source>
</evidence>
<dbReference type="Proteomes" id="UP000626109">
    <property type="component" value="Unassembled WGS sequence"/>
</dbReference>
<keyword evidence="10" id="KW-0479">Metal-binding</keyword>
<comment type="caution">
    <text evidence="21">The sequence shown here is derived from an EMBL/GenBank/DDBJ whole genome shotgun (WGS) entry which is preliminary data.</text>
</comment>
<evidence type="ECO:0000256" key="17">
    <source>
        <dbReference type="PROSITE-ProRule" id="PRU00493"/>
    </source>
</evidence>
<evidence type="ECO:0000256" key="6">
    <source>
        <dbReference type="ARBA" id="ARBA00022485"/>
    </source>
</evidence>
<dbReference type="PROSITE" id="PS51918">
    <property type="entry name" value="RADICAL_SAM"/>
    <property type="match status" value="1"/>
</dbReference>
<protein>
    <recommendedName>
        <fullName evidence="5">formate C-acetyltransferase</fullName>
        <ecNumber evidence="5">2.3.1.54</ecNumber>
    </recommendedName>
</protein>
<evidence type="ECO:0000256" key="1">
    <source>
        <dbReference type="ARBA" id="ARBA00001966"/>
    </source>
</evidence>
<keyword evidence="14" id="KW-0411">Iron-sulfur</keyword>
<feature type="domain" description="Glycine radical" evidence="18">
    <location>
        <begin position="493"/>
        <end position="618"/>
    </location>
</feature>
<reference evidence="21" key="1">
    <citation type="submission" date="2021-02" db="EMBL/GenBank/DDBJ databases">
        <authorList>
            <person name="Dougan E. K."/>
            <person name="Rhodes N."/>
            <person name="Thang M."/>
            <person name="Chan C."/>
        </authorList>
    </citation>
    <scope>NUCLEOTIDE SEQUENCE</scope>
</reference>
<feature type="domain" description="Radical SAM core" evidence="20">
    <location>
        <begin position="708"/>
        <end position="934"/>
    </location>
</feature>
<comment type="catalytic activity">
    <reaction evidence="16">
        <text>formate + acetyl-CoA = pyruvate + CoA</text>
        <dbReference type="Rhea" id="RHEA:11844"/>
        <dbReference type="ChEBI" id="CHEBI:15361"/>
        <dbReference type="ChEBI" id="CHEBI:15740"/>
        <dbReference type="ChEBI" id="CHEBI:57287"/>
        <dbReference type="ChEBI" id="CHEBI:57288"/>
        <dbReference type="EC" id="2.3.1.54"/>
    </reaction>
</comment>
<dbReference type="InterPro" id="IPR058240">
    <property type="entry name" value="rSAM_sf"/>
</dbReference>
<evidence type="ECO:0000313" key="21">
    <source>
        <dbReference type="EMBL" id="CAE8641210.1"/>
    </source>
</evidence>
<dbReference type="InterPro" id="IPR001989">
    <property type="entry name" value="Radical_activat_CS"/>
</dbReference>
<dbReference type="SFLD" id="SFLDS00029">
    <property type="entry name" value="Radical_SAM"/>
    <property type="match status" value="1"/>
</dbReference>
<keyword evidence="11 17" id="KW-0556">Organic radical</keyword>
<keyword evidence="8" id="KW-0808">Transferase</keyword>
<dbReference type="EMBL" id="CAJNNW010001800">
    <property type="protein sequence ID" value="CAE8641210.1"/>
    <property type="molecule type" value="Genomic_DNA"/>
</dbReference>
<keyword evidence="13" id="KW-0408">Iron</keyword>
<organism evidence="21 22">
    <name type="scientific">Polarella glacialis</name>
    <name type="common">Dinoflagellate</name>
    <dbReference type="NCBI Taxonomy" id="89957"/>
    <lineage>
        <taxon>Eukaryota</taxon>
        <taxon>Sar</taxon>
        <taxon>Alveolata</taxon>
        <taxon>Dinophyceae</taxon>
        <taxon>Suessiales</taxon>
        <taxon>Suessiaceae</taxon>
        <taxon>Polarella</taxon>
    </lineage>
</organism>
<comment type="similarity">
    <text evidence="3">Belongs to the glycyl radical enzyme (GRE) family. PFL subfamily.</text>
</comment>
<dbReference type="GO" id="GO:0016491">
    <property type="term" value="F:oxidoreductase activity"/>
    <property type="evidence" value="ECO:0007669"/>
    <property type="project" value="UniProtKB-KW"/>
</dbReference>
<dbReference type="GO" id="GO:0051539">
    <property type="term" value="F:4 iron, 4 sulfur cluster binding"/>
    <property type="evidence" value="ECO:0007669"/>
    <property type="project" value="UniProtKB-KW"/>
</dbReference>
<comment type="subcellular location">
    <subcellularLocation>
        <location evidence="2">Cytoplasm</location>
    </subcellularLocation>
</comment>
<evidence type="ECO:0000256" key="10">
    <source>
        <dbReference type="ARBA" id="ARBA00022723"/>
    </source>
</evidence>
<evidence type="ECO:0000256" key="14">
    <source>
        <dbReference type="ARBA" id="ARBA00023014"/>
    </source>
</evidence>
<dbReference type="GO" id="GO:0005829">
    <property type="term" value="C:cytosol"/>
    <property type="evidence" value="ECO:0007669"/>
    <property type="project" value="TreeGrafter"/>
</dbReference>
<dbReference type="InterPro" id="IPR004184">
    <property type="entry name" value="PFL_dom"/>
</dbReference>
<dbReference type="SFLD" id="SFLDG01066">
    <property type="entry name" value="organic_radical-activating_enz"/>
    <property type="match status" value="1"/>
</dbReference>
<dbReference type="PROSITE" id="PS00850">
    <property type="entry name" value="GLY_RADICAL_1"/>
    <property type="match status" value="1"/>
</dbReference>
<evidence type="ECO:0000259" key="19">
    <source>
        <dbReference type="PROSITE" id="PS51554"/>
    </source>
</evidence>
<dbReference type="InterPro" id="IPR050244">
    <property type="entry name" value="Auton_GlycylRad_Cofactor"/>
</dbReference>
<dbReference type="Pfam" id="PF01228">
    <property type="entry name" value="Gly_radical"/>
    <property type="match status" value="1"/>
</dbReference>
<dbReference type="PROSITE" id="PS51554">
    <property type="entry name" value="PFL"/>
    <property type="match status" value="1"/>
</dbReference>
<keyword evidence="12" id="KW-0560">Oxidoreductase</keyword>
<dbReference type="Gene3D" id="3.20.20.70">
    <property type="entry name" value="Aldolase class I"/>
    <property type="match status" value="1"/>
</dbReference>
<evidence type="ECO:0000259" key="18">
    <source>
        <dbReference type="PROSITE" id="PS51149"/>
    </source>
</evidence>
<accession>A0A813HST3</accession>
<keyword evidence="15" id="KW-0012">Acyltransferase</keyword>
<keyword evidence="6" id="KW-0004">4Fe-4S</keyword>
<feature type="modified residue" description="Glycine radical" evidence="17">
    <location>
        <position position="593"/>
    </location>
</feature>
<evidence type="ECO:0000256" key="2">
    <source>
        <dbReference type="ARBA" id="ARBA00004496"/>
    </source>
</evidence>
<dbReference type="PROSITE" id="PS01087">
    <property type="entry name" value="RADICAL_ACTIVATING"/>
    <property type="match status" value="1"/>
</dbReference>